<dbReference type="PROSITE" id="PS51742">
    <property type="entry name" value="PPC"/>
    <property type="match status" value="1"/>
</dbReference>
<accession>A0A7W0CAR6</accession>
<evidence type="ECO:0000313" key="3">
    <source>
        <dbReference type="Proteomes" id="UP000525298"/>
    </source>
</evidence>
<dbReference type="PANTHER" id="PTHR34988:SF1">
    <property type="entry name" value="DNA-BINDING PROTEIN"/>
    <property type="match status" value="1"/>
</dbReference>
<dbReference type="EMBL" id="JACDUS010000008">
    <property type="protein sequence ID" value="MBA2882298.1"/>
    <property type="molecule type" value="Genomic_DNA"/>
</dbReference>
<dbReference type="Pfam" id="PF03479">
    <property type="entry name" value="PCC"/>
    <property type="match status" value="1"/>
</dbReference>
<comment type="caution">
    <text evidence="2">The sequence shown here is derived from an EMBL/GenBank/DDBJ whole genome shotgun (WGS) entry which is preliminary data.</text>
</comment>
<gene>
    <name evidence="2" type="ORF">HNR65_002640</name>
</gene>
<dbReference type="GO" id="GO:0003677">
    <property type="term" value="F:DNA binding"/>
    <property type="evidence" value="ECO:0007669"/>
    <property type="project" value="UniProtKB-KW"/>
</dbReference>
<evidence type="ECO:0000259" key="1">
    <source>
        <dbReference type="PROSITE" id="PS51742"/>
    </source>
</evidence>
<dbReference type="SUPFAM" id="SSF117856">
    <property type="entry name" value="AF0104/ALDC/Ptd012-like"/>
    <property type="match status" value="1"/>
</dbReference>
<proteinExistence type="predicted"/>
<dbReference type="Proteomes" id="UP000525298">
    <property type="component" value="Unassembled WGS sequence"/>
</dbReference>
<feature type="domain" description="PPC" evidence="1">
    <location>
        <begin position="6"/>
        <end position="147"/>
    </location>
</feature>
<sequence>MKYSEASLGRVFVIRLEDGDIVHEAIEAFASENGITAAAIIILGGADKDSRLVVGPENGRTAQITPMTHLLEAVHEAAGTGTIFPDQAGKPVVHLHMACGRGQSCVTGCVRTGVKVWQVMEAVVIEIAGTDARRLPDAATGFELLCP</sequence>
<keyword evidence="2" id="KW-0238">DNA-binding</keyword>
<protein>
    <submittedName>
        <fullName evidence="2">Putative DNA-binding protein with PD1-like motif</fullName>
    </submittedName>
</protein>
<evidence type="ECO:0000313" key="2">
    <source>
        <dbReference type="EMBL" id="MBA2882298.1"/>
    </source>
</evidence>
<reference evidence="2 3" key="1">
    <citation type="submission" date="2020-07" db="EMBL/GenBank/DDBJ databases">
        <title>Genomic Encyclopedia of Type Strains, Phase IV (KMG-IV): sequencing the most valuable type-strain genomes for metagenomic binning, comparative biology and taxonomic classification.</title>
        <authorList>
            <person name="Goeker M."/>
        </authorList>
    </citation>
    <scope>NUCLEOTIDE SEQUENCE [LARGE SCALE GENOMIC DNA]</scope>
    <source>
        <strain evidence="2 3">DSM 17721</strain>
    </source>
</reference>
<organism evidence="2 3">
    <name type="scientific">Desulfosalsimonas propionicica</name>
    <dbReference type="NCBI Taxonomy" id="332175"/>
    <lineage>
        <taxon>Bacteria</taxon>
        <taxon>Pseudomonadati</taxon>
        <taxon>Thermodesulfobacteriota</taxon>
        <taxon>Desulfobacteria</taxon>
        <taxon>Desulfobacterales</taxon>
        <taxon>Desulfosalsimonadaceae</taxon>
        <taxon>Desulfosalsimonas</taxon>
    </lineage>
</organism>
<dbReference type="PANTHER" id="PTHR34988">
    <property type="entry name" value="PROTEIN, PUTATIVE-RELATED"/>
    <property type="match status" value="1"/>
</dbReference>
<dbReference type="Gene3D" id="3.30.1330.80">
    <property type="entry name" value="Hypothetical protein, similar to alpha- acetolactate decarboxylase, domain 2"/>
    <property type="match status" value="1"/>
</dbReference>
<dbReference type="InterPro" id="IPR005175">
    <property type="entry name" value="PPC_dom"/>
</dbReference>
<keyword evidence="3" id="KW-1185">Reference proteome</keyword>
<dbReference type="RefSeq" id="WP_181551936.1">
    <property type="nucleotide sequence ID" value="NZ_JACDUS010000008.1"/>
</dbReference>
<dbReference type="CDD" id="cd11378">
    <property type="entry name" value="DUF296"/>
    <property type="match status" value="1"/>
</dbReference>
<name>A0A7W0CAR6_9BACT</name>
<dbReference type="AlphaFoldDB" id="A0A7W0CAR6"/>